<reference evidence="2 3" key="1">
    <citation type="submission" date="2018-07" db="EMBL/GenBank/DDBJ databases">
        <title>Chitinophaga K2CV101002-2 sp. nov., isolated from a monsoon evergreen broad-leaved forest soil.</title>
        <authorList>
            <person name="Lv Y."/>
        </authorList>
    </citation>
    <scope>NUCLEOTIDE SEQUENCE [LARGE SCALE GENOMIC DNA]</scope>
    <source>
        <strain evidence="2 3">GDMCC 1.1288</strain>
    </source>
</reference>
<dbReference type="InterPro" id="IPR016123">
    <property type="entry name" value="Mog1/PsbP_a/b/a-sand"/>
</dbReference>
<keyword evidence="3" id="KW-1185">Reference proteome</keyword>
<evidence type="ECO:0000313" key="2">
    <source>
        <dbReference type="EMBL" id="RFS20136.1"/>
    </source>
</evidence>
<protein>
    <recommendedName>
        <fullName evidence="1">PsbP C-terminal domain-containing protein</fullName>
    </recommendedName>
</protein>
<name>A0A3E1Y5X2_9BACT</name>
<dbReference type="SUPFAM" id="SSF55724">
    <property type="entry name" value="Mog1p/PsbP-like"/>
    <property type="match status" value="1"/>
</dbReference>
<dbReference type="RefSeq" id="WP_116977698.1">
    <property type="nucleotide sequence ID" value="NZ_QPMM01000011.1"/>
</dbReference>
<gene>
    <name evidence="2" type="ORF">DVR12_20690</name>
</gene>
<dbReference type="OrthoDB" id="673905at2"/>
<sequence>MKKLLIPICLILAITACNRQTKNQRAADEILDKIPSTKTMNAGKHPYELYVPDGWKTENRKLRGVDYYFIAPADNPNINVNVVTETMSGLSLNDYSELNLNNIKRIIPSAVILGHGKTKINGVTSAWYKYTIEPQGINISLSSCLVPDKGVAYIITCGSLTKDADKYKNTFDTILKSFKFVN</sequence>
<evidence type="ECO:0000259" key="1">
    <source>
        <dbReference type="Pfam" id="PF01789"/>
    </source>
</evidence>
<dbReference type="AlphaFoldDB" id="A0A3E1Y5X2"/>
<evidence type="ECO:0000313" key="3">
    <source>
        <dbReference type="Proteomes" id="UP000260644"/>
    </source>
</evidence>
<dbReference type="InterPro" id="IPR002683">
    <property type="entry name" value="PsbP_C"/>
</dbReference>
<accession>A0A3E1Y5X2</accession>
<dbReference type="PROSITE" id="PS51257">
    <property type="entry name" value="PROKAR_LIPOPROTEIN"/>
    <property type="match status" value="1"/>
</dbReference>
<proteinExistence type="predicted"/>
<dbReference type="EMBL" id="QPMM01000011">
    <property type="protein sequence ID" value="RFS20136.1"/>
    <property type="molecule type" value="Genomic_DNA"/>
</dbReference>
<feature type="domain" description="PsbP C-terminal" evidence="1">
    <location>
        <begin position="46"/>
        <end position="180"/>
    </location>
</feature>
<organism evidence="2 3">
    <name type="scientific">Chitinophaga silvatica</name>
    <dbReference type="NCBI Taxonomy" id="2282649"/>
    <lineage>
        <taxon>Bacteria</taxon>
        <taxon>Pseudomonadati</taxon>
        <taxon>Bacteroidota</taxon>
        <taxon>Chitinophagia</taxon>
        <taxon>Chitinophagales</taxon>
        <taxon>Chitinophagaceae</taxon>
        <taxon>Chitinophaga</taxon>
    </lineage>
</organism>
<comment type="caution">
    <text evidence="2">The sequence shown here is derived from an EMBL/GenBank/DDBJ whole genome shotgun (WGS) entry which is preliminary data.</text>
</comment>
<dbReference type="Gene3D" id="3.40.1000.10">
    <property type="entry name" value="Mog1/PsbP, alpha/beta/alpha sandwich"/>
    <property type="match status" value="1"/>
</dbReference>
<dbReference type="Pfam" id="PF01789">
    <property type="entry name" value="PsbP"/>
    <property type="match status" value="1"/>
</dbReference>
<dbReference type="Proteomes" id="UP000260644">
    <property type="component" value="Unassembled WGS sequence"/>
</dbReference>